<dbReference type="AlphaFoldDB" id="A0A023D148"/>
<evidence type="ECO:0000313" key="4">
    <source>
        <dbReference type="Proteomes" id="UP000019760"/>
    </source>
</evidence>
<evidence type="ECO:0008006" key="5">
    <source>
        <dbReference type="Google" id="ProtNLM"/>
    </source>
</evidence>
<dbReference type="RefSeq" id="WP_042055685.1">
    <property type="nucleotide sequence ID" value="NZ_BAND01000006.1"/>
</dbReference>
<evidence type="ECO:0000256" key="2">
    <source>
        <dbReference type="SAM" id="Phobius"/>
    </source>
</evidence>
<dbReference type="InterPro" id="IPR021333">
    <property type="entry name" value="DUF2946"/>
</dbReference>
<keyword evidence="2" id="KW-0472">Membrane</keyword>
<evidence type="ECO:0000313" key="3">
    <source>
        <dbReference type="EMBL" id="GAJ27779.1"/>
    </source>
</evidence>
<keyword evidence="2" id="KW-1133">Transmembrane helix</keyword>
<protein>
    <recommendedName>
        <fullName evidence="5">DUF2946 domain-containing protein</fullName>
    </recommendedName>
</protein>
<gene>
    <name evidence="3" type="ORF">Amme_006_010</name>
</gene>
<evidence type="ECO:0000256" key="1">
    <source>
        <dbReference type="SAM" id="MobiDB-lite"/>
    </source>
</evidence>
<feature type="transmembrane region" description="Helical" evidence="2">
    <location>
        <begin position="18"/>
        <end position="37"/>
    </location>
</feature>
<sequence length="145" mass="15236">MAGRVALSSRRVALRPRLWVGVLLLGLLGQLVIMGAARPGEMPRATLERLTGLVITTAPVMTTGCDMMADHDRDSHQAPRPGHDADAGCFLCPLLTLGPVVFHAAPVLPAPSTLVLHVQRKAAPPRAPPAPWTPVLARGPPSVSS</sequence>
<keyword evidence="2" id="KW-0812">Transmembrane</keyword>
<comment type="caution">
    <text evidence="3">The sequence shown here is derived from an EMBL/GenBank/DDBJ whole genome shotgun (WGS) entry which is preliminary data.</text>
</comment>
<dbReference type="EMBL" id="BAND01000006">
    <property type="protein sequence ID" value="GAJ27779.1"/>
    <property type="molecule type" value="Genomic_DNA"/>
</dbReference>
<name>A0A023D148_ACIMT</name>
<dbReference type="Pfam" id="PF11162">
    <property type="entry name" value="DUF2946"/>
    <property type="match status" value="1"/>
</dbReference>
<reference evidence="3 4" key="2">
    <citation type="journal article" date="2014" name="FEMS Microbiol. Lett.">
        <title>Draft genomic DNA sequence of the facultatively methylotrophic bacterium Acidomonas methanolica type strain MB58.</title>
        <authorList>
            <person name="Higashiura N."/>
            <person name="Hadano H."/>
            <person name="Hirakawa H."/>
            <person name="Matsutani M."/>
            <person name="Takabe S."/>
            <person name="Matsushita K."/>
            <person name="Azuma Y."/>
        </authorList>
    </citation>
    <scope>NUCLEOTIDE SEQUENCE [LARGE SCALE GENOMIC DNA]</scope>
    <source>
        <strain evidence="3 4">MB58</strain>
    </source>
</reference>
<organism evidence="3 4">
    <name type="scientific">Acidomonas methanolica NBRC 104435</name>
    <dbReference type="NCBI Taxonomy" id="1231351"/>
    <lineage>
        <taxon>Bacteria</taxon>
        <taxon>Pseudomonadati</taxon>
        <taxon>Pseudomonadota</taxon>
        <taxon>Alphaproteobacteria</taxon>
        <taxon>Acetobacterales</taxon>
        <taxon>Acetobacteraceae</taxon>
        <taxon>Acidomonas</taxon>
    </lineage>
</organism>
<accession>A0A023D148</accession>
<proteinExistence type="predicted"/>
<keyword evidence="4" id="KW-1185">Reference proteome</keyword>
<reference evidence="4" key="1">
    <citation type="journal article" date="2014" name="FEMS Microbiol. Lett.">
        <title>Draft Genomic DNA Sequence of the Facultatively Methylotrophic Bacterium Acidomonas methanolica type strain MB58.</title>
        <authorList>
            <person name="Higashiura N."/>
            <person name="Hadano H."/>
            <person name="Hirakawa H."/>
            <person name="Matsutani M."/>
            <person name="Takabe S."/>
            <person name="Matsushita K."/>
            <person name="Azuma Y."/>
        </authorList>
    </citation>
    <scope>NUCLEOTIDE SEQUENCE [LARGE SCALE GENOMIC DNA]</scope>
    <source>
        <strain evidence="4">MB58</strain>
    </source>
</reference>
<dbReference type="OrthoDB" id="7277308at2"/>
<feature type="region of interest" description="Disordered" evidence="1">
    <location>
        <begin position="123"/>
        <end position="145"/>
    </location>
</feature>
<dbReference type="Proteomes" id="UP000019760">
    <property type="component" value="Unassembled WGS sequence"/>
</dbReference>